<dbReference type="Proteomes" id="UP001159428">
    <property type="component" value="Unassembled WGS sequence"/>
</dbReference>
<comment type="caution">
    <text evidence="1">The sequence shown here is derived from an EMBL/GenBank/DDBJ whole genome shotgun (WGS) entry which is preliminary data.</text>
</comment>
<accession>A0AAU9X0G3</accession>
<keyword evidence="2" id="KW-1185">Reference proteome</keyword>
<protein>
    <submittedName>
        <fullName evidence="1">Uncharacterized protein</fullName>
    </submittedName>
</protein>
<evidence type="ECO:0000313" key="2">
    <source>
        <dbReference type="Proteomes" id="UP001159428"/>
    </source>
</evidence>
<name>A0AAU9X0G3_9CNID</name>
<dbReference type="EMBL" id="CALNXJ010000026">
    <property type="protein sequence ID" value="CAH3132328.1"/>
    <property type="molecule type" value="Genomic_DNA"/>
</dbReference>
<reference evidence="1 2" key="1">
    <citation type="submission" date="2022-05" db="EMBL/GenBank/DDBJ databases">
        <authorList>
            <consortium name="Genoscope - CEA"/>
            <person name="William W."/>
        </authorList>
    </citation>
    <scope>NUCLEOTIDE SEQUENCE [LARGE SCALE GENOMIC DNA]</scope>
</reference>
<sequence>MGLCGNFTIPTKGERLWYKSVKVHATTPKVIEGSFQVLGLQGSLRKHHCKDEASRVRRMYKSTECETTVGAKRLVGAPKEKQACPPLSNVCGPFP</sequence>
<gene>
    <name evidence="1" type="ORF">PMEA_00014659</name>
</gene>
<dbReference type="AlphaFoldDB" id="A0AAU9X0G3"/>
<organism evidence="1 2">
    <name type="scientific">Pocillopora meandrina</name>
    <dbReference type="NCBI Taxonomy" id="46732"/>
    <lineage>
        <taxon>Eukaryota</taxon>
        <taxon>Metazoa</taxon>
        <taxon>Cnidaria</taxon>
        <taxon>Anthozoa</taxon>
        <taxon>Hexacorallia</taxon>
        <taxon>Scleractinia</taxon>
        <taxon>Astrocoeniina</taxon>
        <taxon>Pocilloporidae</taxon>
        <taxon>Pocillopora</taxon>
    </lineage>
</organism>
<proteinExistence type="predicted"/>
<evidence type="ECO:0000313" key="1">
    <source>
        <dbReference type="EMBL" id="CAH3132328.1"/>
    </source>
</evidence>